<dbReference type="Gene3D" id="3.40.50.12780">
    <property type="entry name" value="N-terminal domain of ligase-like"/>
    <property type="match status" value="1"/>
</dbReference>
<keyword evidence="6" id="KW-0458">Lysosome</keyword>
<comment type="catalytic activity">
    <reaction evidence="8">
        <text>S-hexadecanoyl-N-acetylcysteamine + H2O = N-acetylcysteamine + hexadecanoate + H(+)</text>
        <dbReference type="Rhea" id="RHEA:84099"/>
        <dbReference type="ChEBI" id="CHEBI:7896"/>
        <dbReference type="ChEBI" id="CHEBI:15377"/>
        <dbReference type="ChEBI" id="CHEBI:15378"/>
        <dbReference type="ChEBI" id="CHEBI:74410"/>
        <dbReference type="ChEBI" id="CHEBI:233601"/>
    </reaction>
</comment>
<evidence type="ECO:0000256" key="6">
    <source>
        <dbReference type="ARBA" id="ARBA00023228"/>
    </source>
</evidence>
<name>K1PQ58_MAGGI</name>
<dbReference type="GO" id="GO:0016790">
    <property type="term" value="F:thiolester hydrolase activity"/>
    <property type="evidence" value="ECO:0007669"/>
    <property type="project" value="TreeGrafter"/>
</dbReference>
<dbReference type="SUPFAM" id="SSF53474">
    <property type="entry name" value="alpha/beta-Hydrolases"/>
    <property type="match status" value="1"/>
</dbReference>
<organism evidence="11">
    <name type="scientific">Magallana gigas</name>
    <name type="common">Pacific oyster</name>
    <name type="synonym">Crassostrea gigas</name>
    <dbReference type="NCBI Taxonomy" id="29159"/>
    <lineage>
        <taxon>Eukaryota</taxon>
        <taxon>Metazoa</taxon>
        <taxon>Spiralia</taxon>
        <taxon>Lophotrochozoa</taxon>
        <taxon>Mollusca</taxon>
        <taxon>Bivalvia</taxon>
        <taxon>Autobranchia</taxon>
        <taxon>Pteriomorphia</taxon>
        <taxon>Ostreida</taxon>
        <taxon>Ostreoidea</taxon>
        <taxon>Ostreidae</taxon>
        <taxon>Magallana</taxon>
    </lineage>
</organism>
<evidence type="ECO:0000259" key="10">
    <source>
        <dbReference type="Pfam" id="PF00501"/>
    </source>
</evidence>
<feature type="domain" description="AMP-dependent synthetase/ligase" evidence="10">
    <location>
        <begin position="415"/>
        <end position="473"/>
    </location>
</feature>
<comment type="similarity">
    <text evidence="2">Belongs to the palmitoyl-protein thioesterase family.</text>
</comment>
<evidence type="ECO:0000256" key="1">
    <source>
        <dbReference type="ARBA" id="ARBA00004371"/>
    </source>
</evidence>
<dbReference type="PANTHER" id="PTHR11247:SF27">
    <property type="entry name" value="LYSOSOMAL THIOESTERASE PPT2"/>
    <property type="match status" value="1"/>
</dbReference>
<evidence type="ECO:0000256" key="3">
    <source>
        <dbReference type="ARBA" id="ARBA00022729"/>
    </source>
</evidence>
<dbReference type="EMBL" id="JH815909">
    <property type="protein sequence ID" value="EKC18525.1"/>
    <property type="molecule type" value="Genomic_DNA"/>
</dbReference>
<proteinExistence type="inferred from homology"/>
<dbReference type="Pfam" id="PF02089">
    <property type="entry name" value="Palm_thioest"/>
    <property type="match status" value="2"/>
</dbReference>
<dbReference type="InterPro" id="IPR000873">
    <property type="entry name" value="AMP-dep_synth/lig_dom"/>
</dbReference>
<evidence type="ECO:0000256" key="2">
    <source>
        <dbReference type="ARBA" id="ARBA00010758"/>
    </source>
</evidence>
<sequence>MVCLRLHWAPRVMLPNTPPVSSGKKSFRWLKQADKIWIPDCGMICSLNEQKKVGKLKQDMFKFSEMDLEKALPELYASLRSSLSLLSVATSDLSLLSVASNNPSILLTIINHPIDYGLSRFFFDYDKEHTAGVTGQQRMLTPPRHLIRYLLRGFCAAYKPVVFIHGFNGTSEDGDLIKDIIQKMHPGTLYYTANAFNRTDTVKPLWEEVAIVKPQLVKYMKAHPDGINLICYSQGGLVCRGLLSTIPDHNVDTLIAVSSPMAGMYGGFKGLPGFVKRNAYSFRHLEFKRNFLRIKRMVLIGGPDDGLICPWQSSLFGFYDENEIVQDMKKQRAVLFSKWLLQNDVKKGDVVMVTGVADLYYLPVLLGAVSVGCICQTGSTGSSKAVLLSHKTLVNLGTFCVDRSMACDEEHQKVIYGASECLVGTATSSSLSSQEQLMNSIGYPFPHTEIKIVGDGGELLPIRTPGEICIKGDIGEMDDTGHIVFIGRKGDHMTFKHGGDKIYPKHITDVASSHPNIFESAAPHEIVIPDYIVPLKCLPRIGARNKVDSRALVAIATEVRQAAQAS</sequence>
<protein>
    <recommendedName>
        <fullName evidence="7">palmitoyl-CoA hydrolase</fullName>
        <ecNumber evidence="7">3.1.2.2</ecNumber>
    </recommendedName>
</protein>
<keyword evidence="3" id="KW-0732">Signal</keyword>
<keyword evidence="5" id="KW-0325">Glycoprotein</keyword>
<comment type="subcellular location">
    <subcellularLocation>
        <location evidence="1">Lysosome</location>
    </subcellularLocation>
</comment>
<dbReference type="PANTHER" id="PTHR11247">
    <property type="entry name" value="PALMITOYL-PROTEIN THIOESTERASE/DOLICHYLDIPHOSPHATASE 1"/>
    <property type="match status" value="1"/>
</dbReference>
<reference evidence="11" key="1">
    <citation type="journal article" date="2012" name="Nature">
        <title>The oyster genome reveals stress adaptation and complexity of shell formation.</title>
        <authorList>
            <person name="Zhang G."/>
            <person name="Fang X."/>
            <person name="Guo X."/>
            <person name="Li L."/>
            <person name="Luo R."/>
            <person name="Xu F."/>
            <person name="Yang P."/>
            <person name="Zhang L."/>
            <person name="Wang X."/>
            <person name="Qi H."/>
            <person name="Xiong Z."/>
            <person name="Que H."/>
            <person name="Xie Y."/>
            <person name="Holland P.W."/>
            <person name="Paps J."/>
            <person name="Zhu Y."/>
            <person name="Wu F."/>
            <person name="Chen Y."/>
            <person name="Wang J."/>
            <person name="Peng C."/>
            <person name="Meng J."/>
            <person name="Yang L."/>
            <person name="Liu J."/>
            <person name="Wen B."/>
            <person name="Zhang N."/>
            <person name="Huang Z."/>
            <person name="Zhu Q."/>
            <person name="Feng Y."/>
            <person name="Mount A."/>
            <person name="Hedgecock D."/>
            <person name="Xu Z."/>
            <person name="Liu Y."/>
            <person name="Domazet-Loso T."/>
            <person name="Du Y."/>
            <person name="Sun X."/>
            <person name="Zhang S."/>
            <person name="Liu B."/>
            <person name="Cheng P."/>
            <person name="Jiang X."/>
            <person name="Li J."/>
            <person name="Fan D."/>
            <person name="Wang W."/>
            <person name="Fu W."/>
            <person name="Wang T."/>
            <person name="Wang B."/>
            <person name="Zhang J."/>
            <person name="Peng Z."/>
            <person name="Li Y."/>
            <person name="Li N."/>
            <person name="Wang J."/>
            <person name="Chen M."/>
            <person name="He Y."/>
            <person name="Tan F."/>
            <person name="Song X."/>
            <person name="Zheng Q."/>
            <person name="Huang R."/>
            <person name="Yang H."/>
            <person name="Du X."/>
            <person name="Chen L."/>
            <person name="Yang M."/>
            <person name="Gaffney P.M."/>
            <person name="Wang S."/>
            <person name="Luo L."/>
            <person name="She Z."/>
            <person name="Ming Y."/>
            <person name="Huang W."/>
            <person name="Zhang S."/>
            <person name="Huang B."/>
            <person name="Zhang Y."/>
            <person name="Qu T."/>
            <person name="Ni P."/>
            <person name="Miao G."/>
            <person name="Wang J."/>
            <person name="Wang Q."/>
            <person name="Steinberg C.E."/>
            <person name="Wang H."/>
            <person name="Li N."/>
            <person name="Qian L."/>
            <person name="Zhang G."/>
            <person name="Li Y."/>
            <person name="Yang H."/>
            <person name="Liu X."/>
            <person name="Wang J."/>
            <person name="Yin Y."/>
            <person name="Wang J."/>
        </authorList>
    </citation>
    <scope>NUCLEOTIDE SEQUENCE [LARGE SCALE GENOMIC DNA]</scope>
    <source>
        <strain evidence="11">05x7-T-G4-1.051#20</strain>
    </source>
</reference>
<evidence type="ECO:0000256" key="8">
    <source>
        <dbReference type="ARBA" id="ARBA00093223"/>
    </source>
</evidence>
<comment type="function">
    <text evidence="9">Catalyzes the cleavage of thioester bonds from S-palmitoyl-CoA or S-palmitoyl-N-acetylcysteamine (unbranched structures) but does not have activity against palmitoylcysteine or palmitoylated proteins, branched structures or bulky head groups. Conversely, hydrolyzes both long and short chain fatty acyl-CoA substrate.</text>
</comment>
<evidence type="ECO:0000313" key="11">
    <source>
        <dbReference type="EMBL" id="EKC18525.1"/>
    </source>
</evidence>
<dbReference type="GO" id="GO:0005764">
    <property type="term" value="C:lysosome"/>
    <property type="evidence" value="ECO:0007669"/>
    <property type="project" value="UniProtKB-SubCell"/>
</dbReference>
<dbReference type="InterPro" id="IPR029058">
    <property type="entry name" value="AB_hydrolase_fold"/>
</dbReference>
<evidence type="ECO:0000256" key="5">
    <source>
        <dbReference type="ARBA" id="ARBA00023180"/>
    </source>
</evidence>
<dbReference type="InParanoid" id="K1PQ58"/>
<evidence type="ECO:0000256" key="9">
    <source>
        <dbReference type="ARBA" id="ARBA00093353"/>
    </source>
</evidence>
<dbReference type="InterPro" id="IPR042099">
    <property type="entry name" value="ANL_N_sf"/>
</dbReference>
<gene>
    <name evidence="11" type="ORF">CGI_10011970</name>
</gene>
<dbReference type="HOGENOM" id="CLU_481672_0_0_1"/>
<dbReference type="Gene3D" id="3.40.50.1820">
    <property type="entry name" value="alpha/beta hydrolase"/>
    <property type="match status" value="2"/>
</dbReference>
<dbReference type="SUPFAM" id="SSF56801">
    <property type="entry name" value="Acetyl-CoA synthetase-like"/>
    <property type="match status" value="1"/>
</dbReference>
<dbReference type="AlphaFoldDB" id="K1PQ58"/>
<dbReference type="EC" id="3.1.2.2" evidence="7"/>
<evidence type="ECO:0000256" key="7">
    <source>
        <dbReference type="ARBA" id="ARBA00038848"/>
    </source>
</evidence>
<keyword evidence="4" id="KW-0378">Hydrolase</keyword>
<accession>K1PQ58</accession>
<evidence type="ECO:0000256" key="4">
    <source>
        <dbReference type="ARBA" id="ARBA00022801"/>
    </source>
</evidence>
<dbReference type="Pfam" id="PF00501">
    <property type="entry name" value="AMP-binding"/>
    <property type="match status" value="1"/>
</dbReference>